<dbReference type="Proteomes" id="UP001501166">
    <property type="component" value="Unassembled WGS sequence"/>
</dbReference>
<evidence type="ECO:0008006" key="5">
    <source>
        <dbReference type="Google" id="ProtNLM"/>
    </source>
</evidence>
<feature type="signal peptide" evidence="2">
    <location>
        <begin position="1"/>
        <end position="19"/>
    </location>
</feature>
<accession>A0ABN0XP96</accession>
<dbReference type="Pfam" id="PF12732">
    <property type="entry name" value="YtxH"/>
    <property type="match status" value="1"/>
</dbReference>
<dbReference type="EMBL" id="BAAACW010000137">
    <property type="protein sequence ID" value="GAA0369389.1"/>
    <property type="molecule type" value="Genomic_DNA"/>
</dbReference>
<organism evidence="3 4">
    <name type="scientific">Alkalibacterium iburiense</name>
    <dbReference type="NCBI Taxonomy" id="290589"/>
    <lineage>
        <taxon>Bacteria</taxon>
        <taxon>Bacillati</taxon>
        <taxon>Bacillota</taxon>
        <taxon>Bacilli</taxon>
        <taxon>Lactobacillales</taxon>
        <taxon>Carnobacteriaceae</taxon>
        <taxon>Alkalibacterium</taxon>
    </lineage>
</organism>
<protein>
    <recommendedName>
        <fullName evidence="5">YtxH domain-containing protein</fullName>
    </recommendedName>
</protein>
<dbReference type="InterPro" id="IPR024623">
    <property type="entry name" value="YtxH"/>
</dbReference>
<evidence type="ECO:0000313" key="3">
    <source>
        <dbReference type="EMBL" id="GAA0369389.1"/>
    </source>
</evidence>
<proteinExistence type="predicted"/>
<dbReference type="RefSeq" id="WP_343756515.1">
    <property type="nucleotide sequence ID" value="NZ_BAAACW010000137.1"/>
</dbReference>
<keyword evidence="2" id="KW-0732">Signal</keyword>
<evidence type="ECO:0000256" key="1">
    <source>
        <dbReference type="SAM" id="MobiDB-lite"/>
    </source>
</evidence>
<sequence length="178" mass="19879">MPKVSYTKAVLMSAAAAFTALLFAPKSGKEFRKDLKDEAVRMKEDGSEKASELVDDFKASYMEAERELESEQAKLDAKQARLSQTIEEIEKDLALSEAERQGTTDVDAARASHAMYTDERVGDVKDTPLEPEKDQAIPKDEVDEALHDNYLSNDDDFNLDESQLDNEEDASLKVNPND</sequence>
<gene>
    <name evidence="3" type="ORF">GCM10008932_21320</name>
</gene>
<keyword evidence="4" id="KW-1185">Reference proteome</keyword>
<name>A0ABN0XP96_9LACT</name>
<evidence type="ECO:0000256" key="2">
    <source>
        <dbReference type="SAM" id="SignalP"/>
    </source>
</evidence>
<feature type="compositionally biased region" description="Acidic residues" evidence="1">
    <location>
        <begin position="153"/>
        <end position="169"/>
    </location>
</feature>
<reference evidence="3 4" key="1">
    <citation type="journal article" date="2019" name="Int. J. Syst. Evol. Microbiol.">
        <title>The Global Catalogue of Microorganisms (GCM) 10K type strain sequencing project: providing services to taxonomists for standard genome sequencing and annotation.</title>
        <authorList>
            <consortium name="The Broad Institute Genomics Platform"/>
            <consortium name="The Broad Institute Genome Sequencing Center for Infectious Disease"/>
            <person name="Wu L."/>
            <person name="Ma J."/>
        </authorList>
    </citation>
    <scope>NUCLEOTIDE SEQUENCE [LARGE SCALE GENOMIC DNA]</scope>
    <source>
        <strain evidence="3 4">JCM 12662</strain>
    </source>
</reference>
<feature type="region of interest" description="Disordered" evidence="1">
    <location>
        <begin position="96"/>
        <end position="178"/>
    </location>
</feature>
<feature type="compositionally biased region" description="Basic and acidic residues" evidence="1">
    <location>
        <begin position="96"/>
        <end position="147"/>
    </location>
</feature>
<feature type="chain" id="PRO_5045350553" description="YtxH domain-containing protein" evidence="2">
    <location>
        <begin position="20"/>
        <end position="178"/>
    </location>
</feature>
<comment type="caution">
    <text evidence="3">The sequence shown here is derived from an EMBL/GenBank/DDBJ whole genome shotgun (WGS) entry which is preliminary data.</text>
</comment>
<evidence type="ECO:0000313" key="4">
    <source>
        <dbReference type="Proteomes" id="UP001501166"/>
    </source>
</evidence>